<dbReference type="OrthoDB" id="5639121at2"/>
<reference evidence="2 3" key="1">
    <citation type="submission" date="2016-07" db="EMBL/GenBank/DDBJ databases">
        <authorList>
            <person name="Hassler H."/>
        </authorList>
    </citation>
    <scope>NUCLEOTIDE SEQUENCE [LARGE SCALE GENOMIC DNA]</scope>
    <source>
        <strain evidence="2 3">CDC-D5610</strain>
    </source>
</reference>
<evidence type="ECO:0000256" key="1">
    <source>
        <dbReference type="SAM" id="MobiDB-lite"/>
    </source>
</evidence>
<dbReference type="AlphaFoldDB" id="A0A222P4Y9"/>
<dbReference type="Proteomes" id="UP000201728">
    <property type="component" value="Chromosome"/>
</dbReference>
<organism evidence="2 3">
    <name type="scientific">Legionella clemsonensis</name>
    <dbReference type="NCBI Taxonomy" id="1867846"/>
    <lineage>
        <taxon>Bacteria</taxon>
        <taxon>Pseudomonadati</taxon>
        <taxon>Pseudomonadota</taxon>
        <taxon>Gammaproteobacteria</taxon>
        <taxon>Legionellales</taxon>
        <taxon>Legionellaceae</taxon>
        <taxon>Legionella</taxon>
    </lineage>
</organism>
<evidence type="ECO:0000313" key="3">
    <source>
        <dbReference type="Proteomes" id="UP000201728"/>
    </source>
</evidence>
<dbReference type="EMBL" id="CP016397">
    <property type="protein sequence ID" value="ASQ46883.1"/>
    <property type="molecule type" value="Genomic_DNA"/>
</dbReference>
<accession>A0A222P4Y9</accession>
<gene>
    <name evidence="2" type="ORF">clem_11730</name>
</gene>
<feature type="compositionally biased region" description="Basic residues" evidence="1">
    <location>
        <begin position="18"/>
        <end position="36"/>
    </location>
</feature>
<dbReference type="RefSeq" id="WP_094091700.1">
    <property type="nucleotide sequence ID" value="NZ_CP016397.1"/>
</dbReference>
<keyword evidence="3" id="KW-1185">Reference proteome</keyword>
<protein>
    <submittedName>
        <fullName evidence="2">Uncharacterized protein</fullName>
    </submittedName>
</protein>
<dbReference type="KEGG" id="lcd:clem_11730"/>
<feature type="region of interest" description="Disordered" evidence="1">
    <location>
        <begin position="1"/>
        <end position="45"/>
    </location>
</feature>
<sequence>MKTYQNPQPYAVEEANKPKKKPSNLAGSKHRVKNKTKKESSKDIFKNESEEQAWQEVLEKHKL</sequence>
<name>A0A222P4Y9_9GAMM</name>
<evidence type="ECO:0000313" key="2">
    <source>
        <dbReference type="EMBL" id="ASQ46883.1"/>
    </source>
</evidence>
<proteinExistence type="predicted"/>